<evidence type="ECO:0000313" key="3">
    <source>
        <dbReference type="Proteomes" id="UP000092321"/>
    </source>
</evidence>
<keyword evidence="3" id="KW-1185">Reference proteome</keyword>
<dbReference type="AlphaFoldDB" id="A0A1B7T8A0"/>
<dbReference type="OrthoDB" id="3971384at2759"/>
<reference evidence="3" key="1">
    <citation type="journal article" date="2016" name="Proc. Natl. Acad. Sci. U.S.A.">
        <title>Comparative genomics of biotechnologically important yeasts.</title>
        <authorList>
            <person name="Riley R."/>
            <person name="Haridas S."/>
            <person name="Wolfe K.H."/>
            <person name="Lopes M.R."/>
            <person name="Hittinger C.T."/>
            <person name="Goeker M."/>
            <person name="Salamov A.A."/>
            <person name="Wisecaver J.H."/>
            <person name="Long T.M."/>
            <person name="Calvey C.H."/>
            <person name="Aerts A.L."/>
            <person name="Barry K.W."/>
            <person name="Choi C."/>
            <person name="Clum A."/>
            <person name="Coughlan A.Y."/>
            <person name="Deshpande S."/>
            <person name="Douglass A.P."/>
            <person name="Hanson S.J."/>
            <person name="Klenk H.-P."/>
            <person name="LaButti K.M."/>
            <person name="Lapidus A."/>
            <person name="Lindquist E.A."/>
            <person name="Lipzen A.M."/>
            <person name="Meier-Kolthoff J.P."/>
            <person name="Ohm R.A."/>
            <person name="Otillar R.P."/>
            <person name="Pangilinan J.L."/>
            <person name="Peng Y."/>
            <person name="Rokas A."/>
            <person name="Rosa C.A."/>
            <person name="Scheuner C."/>
            <person name="Sibirny A.A."/>
            <person name="Slot J.C."/>
            <person name="Stielow J.B."/>
            <person name="Sun H."/>
            <person name="Kurtzman C.P."/>
            <person name="Blackwell M."/>
            <person name="Grigoriev I.V."/>
            <person name="Jeffries T.W."/>
        </authorList>
    </citation>
    <scope>NUCLEOTIDE SEQUENCE [LARGE SCALE GENOMIC DNA]</scope>
    <source>
        <strain evidence="3">NRRL Y-1626</strain>
    </source>
</reference>
<dbReference type="Proteomes" id="UP000092321">
    <property type="component" value="Unassembled WGS sequence"/>
</dbReference>
<feature type="compositionally biased region" description="Basic and acidic residues" evidence="1">
    <location>
        <begin position="401"/>
        <end position="410"/>
    </location>
</feature>
<sequence length="410" mass="47315">MNDHSTHNDLATLYPSIHELDHQADLEVNIILNNISNTSSEDNVRYFLLLTDQTAICISNMRLFAEKYELYVEDSYALKLLLLNHQLNKHDLFNYYKNCKIAVKLLTILVKIKQQSDFGTKTKSLTELLELTSRDRDRWKSKLYQIVWKFLKDLQFESQTVTISKLKQMHTFHINERDLINLLDMPVETVQLQMWNVINQTQNSEYNNDNVIGLINWDTSDAASWKNVMHKLKVDVEDFLFNNFERVSNGFSELYLYIILIKSYKNQDLVAAREELLKRINSFIQDLTNSDFTVNADLDGNVKLVTVNTTVEEFVNKYGEFSNLVANKRAYLNRKSSIGTTERLSALLLEEPNKSPTAVVSHIPPLPPKNNLDLKPTILKSQNSSDLKYVIPPIPNAPKLTPEDIQKATA</sequence>
<organism evidence="2 3">
    <name type="scientific">Hanseniaspora valbyensis NRRL Y-1626</name>
    <dbReference type="NCBI Taxonomy" id="766949"/>
    <lineage>
        <taxon>Eukaryota</taxon>
        <taxon>Fungi</taxon>
        <taxon>Dikarya</taxon>
        <taxon>Ascomycota</taxon>
        <taxon>Saccharomycotina</taxon>
        <taxon>Saccharomycetes</taxon>
        <taxon>Saccharomycodales</taxon>
        <taxon>Saccharomycodaceae</taxon>
        <taxon>Hanseniaspora</taxon>
    </lineage>
</organism>
<protein>
    <submittedName>
        <fullName evidence="2">Uncharacterized protein</fullName>
    </submittedName>
</protein>
<name>A0A1B7T8A0_9ASCO</name>
<accession>A0A1B7T8A0</accession>
<proteinExistence type="predicted"/>
<dbReference type="EMBL" id="LXPE01000326">
    <property type="protein sequence ID" value="OBA24945.1"/>
    <property type="molecule type" value="Genomic_DNA"/>
</dbReference>
<evidence type="ECO:0000313" key="2">
    <source>
        <dbReference type="EMBL" id="OBA24945.1"/>
    </source>
</evidence>
<evidence type="ECO:0000256" key="1">
    <source>
        <dbReference type="SAM" id="MobiDB-lite"/>
    </source>
</evidence>
<feature type="region of interest" description="Disordered" evidence="1">
    <location>
        <begin position="389"/>
        <end position="410"/>
    </location>
</feature>
<gene>
    <name evidence="2" type="ORF">HANVADRAFT_50493</name>
</gene>
<comment type="caution">
    <text evidence="2">The sequence shown here is derived from an EMBL/GenBank/DDBJ whole genome shotgun (WGS) entry which is preliminary data.</text>
</comment>